<evidence type="ECO:0000259" key="2">
    <source>
        <dbReference type="Pfam" id="PF04773"/>
    </source>
</evidence>
<evidence type="ECO:0000256" key="1">
    <source>
        <dbReference type="SAM" id="SignalP"/>
    </source>
</evidence>
<reference evidence="4 5" key="1">
    <citation type="submission" date="2018-06" db="EMBL/GenBank/DDBJ databases">
        <title>Complete genome of Desulfovibrio marinus P48SEP.</title>
        <authorList>
            <person name="Crispim J.S."/>
            <person name="Vidigal P.M.P."/>
            <person name="Silva L.C.F."/>
            <person name="Araujo L.C."/>
            <person name="Laguardia C.N."/>
            <person name="Dias R.S."/>
            <person name="Sousa M.P."/>
            <person name="Paula S.O."/>
            <person name="Silva C."/>
        </authorList>
    </citation>
    <scope>NUCLEOTIDE SEQUENCE [LARGE SCALE GENOMIC DNA]</scope>
    <source>
        <strain evidence="4 5">P48SEP</strain>
    </source>
</reference>
<feature type="chain" id="PRO_5030159363" description="FecR protein domain-containing protein" evidence="1">
    <location>
        <begin position="22"/>
        <end position="145"/>
    </location>
</feature>
<organism evidence="4 5">
    <name type="scientific">Oceanidesulfovibrio marinus</name>
    <dbReference type="NCBI Taxonomy" id="370038"/>
    <lineage>
        <taxon>Bacteria</taxon>
        <taxon>Pseudomonadati</taxon>
        <taxon>Thermodesulfobacteriota</taxon>
        <taxon>Desulfovibrionia</taxon>
        <taxon>Desulfovibrionales</taxon>
        <taxon>Desulfovibrionaceae</taxon>
        <taxon>Oceanidesulfovibrio</taxon>
    </lineage>
</organism>
<keyword evidence="6" id="KW-1185">Reference proteome</keyword>
<proteinExistence type="predicted"/>
<dbReference type="PANTHER" id="PTHR38731">
    <property type="entry name" value="LIPL45-RELATED LIPOPROTEIN-RELATED"/>
    <property type="match status" value="1"/>
</dbReference>
<name>A0A6P1ZER1_9BACT</name>
<feature type="domain" description="FecR protein" evidence="2">
    <location>
        <begin position="56"/>
        <end position="143"/>
    </location>
</feature>
<reference evidence="3 6" key="2">
    <citation type="submission" date="2019-04" db="EMBL/GenBank/DDBJ databases">
        <title>Isolation and culture of sulfate reducing bacteria from the cold seep of the South China Sea.</title>
        <authorList>
            <person name="Sun C."/>
            <person name="Liu R."/>
        </authorList>
    </citation>
    <scope>NUCLEOTIDE SEQUENCE [LARGE SCALE GENOMIC DNA]</scope>
    <source>
        <strain evidence="3 6">CS1</strain>
    </source>
</reference>
<evidence type="ECO:0000313" key="6">
    <source>
        <dbReference type="Proteomes" id="UP000503251"/>
    </source>
</evidence>
<evidence type="ECO:0000313" key="4">
    <source>
        <dbReference type="EMBL" id="TVM31732.1"/>
    </source>
</evidence>
<dbReference type="EMBL" id="CP039543">
    <property type="protein sequence ID" value="QJT11099.1"/>
    <property type="molecule type" value="Genomic_DNA"/>
</dbReference>
<sequence>MVIRALSIATAVLLLTGLAYAQGHVATAKAPTGDAVVVHNGKAIPLEPGFRLYQGDVIRTGSDGSVGIMFIDGTRLGVGSGSECSIDDYRFDPVDDQYAFDLFMKRGSAVYSSGRLGKLKHEAVKIHTPRATVGVRGTRFLVKVE</sequence>
<gene>
    <name evidence="4" type="ORF">DQK91_17505</name>
    <name evidence="3" type="ORF">E8L03_20240</name>
</gene>
<protein>
    <recommendedName>
        <fullName evidence="2">FecR protein domain-containing protein</fullName>
    </recommendedName>
</protein>
<dbReference type="EMBL" id="QMIF01000014">
    <property type="protein sequence ID" value="TVM31732.1"/>
    <property type="molecule type" value="Genomic_DNA"/>
</dbReference>
<dbReference type="PANTHER" id="PTHR38731:SF1">
    <property type="entry name" value="FECR PROTEIN DOMAIN-CONTAINING PROTEIN"/>
    <property type="match status" value="1"/>
</dbReference>
<keyword evidence="1" id="KW-0732">Signal</keyword>
<feature type="signal peptide" evidence="1">
    <location>
        <begin position="1"/>
        <end position="21"/>
    </location>
</feature>
<accession>A0A6P1ZER1</accession>
<evidence type="ECO:0000313" key="5">
    <source>
        <dbReference type="Proteomes" id="UP000434052"/>
    </source>
</evidence>
<dbReference type="InterPro" id="IPR006860">
    <property type="entry name" value="FecR"/>
</dbReference>
<dbReference type="Proteomes" id="UP000503251">
    <property type="component" value="Chromosome"/>
</dbReference>
<dbReference type="OrthoDB" id="5415289at2"/>
<dbReference type="Pfam" id="PF04773">
    <property type="entry name" value="FecR"/>
    <property type="match status" value="1"/>
</dbReference>
<dbReference type="RefSeq" id="WP_144306691.1">
    <property type="nucleotide sequence ID" value="NZ_CP039543.1"/>
</dbReference>
<evidence type="ECO:0000313" key="3">
    <source>
        <dbReference type="EMBL" id="QJT11099.1"/>
    </source>
</evidence>
<dbReference type="AlphaFoldDB" id="A0A6P1ZER1"/>
<dbReference type="Proteomes" id="UP000434052">
    <property type="component" value="Unassembled WGS sequence"/>
</dbReference>